<dbReference type="InterPro" id="IPR036135">
    <property type="entry name" value="MoeA_linker/N_sf"/>
</dbReference>
<dbReference type="InterPro" id="IPR001453">
    <property type="entry name" value="MoaB/Mog_dom"/>
</dbReference>
<reference evidence="6 7" key="2">
    <citation type="submission" date="2018-11" db="EMBL/GenBank/DDBJ databases">
        <authorList>
            <consortium name="Pathogen Informatics"/>
        </authorList>
    </citation>
    <scope>NUCLEOTIDE SEQUENCE [LARGE SCALE GENOMIC DNA]</scope>
</reference>
<dbReference type="PANTHER" id="PTHR10192">
    <property type="entry name" value="MOLYBDOPTERIN BIOSYNTHESIS PROTEIN"/>
    <property type="match status" value="1"/>
</dbReference>
<keyword evidence="3 4" id="KW-0501">Molybdenum cofactor biosynthesis</keyword>
<dbReference type="OrthoDB" id="4349954at2759"/>
<gene>
    <name evidence="6" type="ORF">GPUH_LOCUS908</name>
</gene>
<dbReference type="Pfam" id="PF03453">
    <property type="entry name" value="MoeA_N"/>
    <property type="match status" value="1"/>
</dbReference>
<accession>A0A183CWR7</accession>
<dbReference type="Gene3D" id="3.40.980.10">
    <property type="entry name" value="MoaB/Mog-like domain"/>
    <property type="match status" value="1"/>
</dbReference>
<reference evidence="8" key="1">
    <citation type="submission" date="2016-06" db="UniProtKB">
        <authorList>
            <consortium name="WormBaseParasite"/>
        </authorList>
    </citation>
    <scope>IDENTIFICATION</scope>
</reference>
<keyword evidence="7" id="KW-1185">Reference proteome</keyword>
<feature type="domain" description="MoaB/Mog" evidence="5">
    <location>
        <begin position="196"/>
        <end position="362"/>
    </location>
</feature>
<keyword evidence="4" id="KW-0479">Metal-binding</keyword>
<organism evidence="8">
    <name type="scientific">Gongylonema pulchrum</name>
    <dbReference type="NCBI Taxonomy" id="637853"/>
    <lineage>
        <taxon>Eukaryota</taxon>
        <taxon>Metazoa</taxon>
        <taxon>Ecdysozoa</taxon>
        <taxon>Nematoda</taxon>
        <taxon>Chromadorea</taxon>
        <taxon>Rhabditida</taxon>
        <taxon>Spirurina</taxon>
        <taxon>Spiruromorpha</taxon>
        <taxon>Spiruroidea</taxon>
        <taxon>Gongylonematidae</taxon>
        <taxon>Gongylonema</taxon>
    </lineage>
</organism>
<dbReference type="InterPro" id="IPR036425">
    <property type="entry name" value="MoaB/Mog-like_dom_sf"/>
</dbReference>
<comment type="catalytic activity">
    <reaction evidence="4">
        <text>molybdopterin + ATP + H(+) = adenylyl-molybdopterin + diphosphate</text>
        <dbReference type="Rhea" id="RHEA:31331"/>
        <dbReference type="ChEBI" id="CHEBI:15378"/>
        <dbReference type="ChEBI" id="CHEBI:30616"/>
        <dbReference type="ChEBI" id="CHEBI:33019"/>
        <dbReference type="ChEBI" id="CHEBI:58698"/>
        <dbReference type="ChEBI" id="CHEBI:62727"/>
    </reaction>
</comment>
<dbReference type="Gene3D" id="2.170.190.11">
    <property type="entry name" value="Molybdopterin biosynthesis moea protein, domain 3"/>
    <property type="match status" value="1"/>
</dbReference>
<evidence type="ECO:0000313" key="6">
    <source>
        <dbReference type="EMBL" id="VDK29004.1"/>
    </source>
</evidence>
<dbReference type="GO" id="GO:0099634">
    <property type="term" value="C:postsynaptic specialization membrane"/>
    <property type="evidence" value="ECO:0007669"/>
    <property type="project" value="GOC"/>
</dbReference>
<dbReference type="SUPFAM" id="SSF53218">
    <property type="entry name" value="Molybdenum cofactor biosynthesis proteins"/>
    <property type="match status" value="2"/>
</dbReference>
<evidence type="ECO:0000259" key="5">
    <source>
        <dbReference type="SMART" id="SM00852"/>
    </source>
</evidence>
<dbReference type="UniPathway" id="UPA00344"/>
<dbReference type="SUPFAM" id="SSF63882">
    <property type="entry name" value="MoeA N-terminal region -like"/>
    <property type="match status" value="1"/>
</dbReference>
<keyword evidence="4" id="KW-0460">Magnesium</keyword>
<comment type="similarity">
    <text evidence="4">Belongs to the MoeA family.</text>
</comment>
<evidence type="ECO:0000256" key="2">
    <source>
        <dbReference type="ARBA" id="ARBA00008339"/>
    </source>
</evidence>
<dbReference type="AlphaFoldDB" id="A0A183CWR7"/>
<dbReference type="Pfam" id="PF00994">
    <property type="entry name" value="MoCF_biosynth"/>
    <property type="match status" value="1"/>
</dbReference>
<evidence type="ECO:0000256" key="3">
    <source>
        <dbReference type="ARBA" id="ARBA00023150"/>
    </source>
</evidence>
<dbReference type="InterPro" id="IPR008284">
    <property type="entry name" value="MoCF_biosynth_CS"/>
</dbReference>
<evidence type="ECO:0000256" key="1">
    <source>
        <dbReference type="ARBA" id="ARBA00007589"/>
    </source>
</evidence>
<protein>
    <submittedName>
        <fullName evidence="8">MoCF_biosynth domain-containing protein</fullName>
    </submittedName>
</protein>
<dbReference type="EMBL" id="UYRT01000958">
    <property type="protein sequence ID" value="VDK29004.1"/>
    <property type="molecule type" value="Genomic_DNA"/>
</dbReference>
<sequence>MINEKIVAGEHFTTAEGTSALVNRARRSAWPAVSVDEAARILDGQVSVIDGTRTVSIKNIKSGTHSQKLEFFKIPAADGKGIRRVVSGTTAGVLATTVLQPGTICRVNTGSMVPDGADAVVQIEDTRLVEHNETEEVLVEILNEPEIGQDVREIGCDIKLGELLLSRGCVIGAAEIGILSAAERKFLQLFKQPKVAIVSTGNEVVDSESDQCPVGSVRDTNRPQLIALVKEYSFEPFDAGIVPDESDLIYCFCFKNLFFTKPTRQYFRKENIQEALEAALMLCDVAVCSGGVSMGEKDYLKEVLQRMNFEIKFGRVLMKPGLPTTFAAGNWDGKEKLVFGLPGNPVSTWVTAHLFLLPTLKKMAGWAQCQFTSISVRVS</sequence>
<dbReference type="PROSITE" id="PS01079">
    <property type="entry name" value="MOCF_BIOSYNTHESIS_2"/>
    <property type="match status" value="1"/>
</dbReference>
<dbReference type="GO" id="GO:0005524">
    <property type="term" value="F:ATP binding"/>
    <property type="evidence" value="ECO:0007669"/>
    <property type="project" value="UniProtKB-UniRule"/>
</dbReference>
<dbReference type="GO" id="GO:0097112">
    <property type="term" value="P:gamma-aminobutyric acid receptor clustering"/>
    <property type="evidence" value="ECO:0007669"/>
    <property type="project" value="TreeGrafter"/>
</dbReference>
<dbReference type="GO" id="GO:0006777">
    <property type="term" value="P:Mo-molybdopterin cofactor biosynthetic process"/>
    <property type="evidence" value="ECO:0007669"/>
    <property type="project" value="UniProtKB-UniRule"/>
</dbReference>
<dbReference type="GO" id="GO:0072579">
    <property type="term" value="P:glycine receptor clustering"/>
    <property type="evidence" value="ECO:0007669"/>
    <property type="project" value="TreeGrafter"/>
</dbReference>
<evidence type="ECO:0000256" key="4">
    <source>
        <dbReference type="RuleBase" id="RU365090"/>
    </source>
</evidence>
<dbReference type="CDD" id="cd00887">
    <property type="entry name" value="MoeA"/>
    <property type="match status" value="1"/>
</dbReference>
<dbReference type="GO" id="GO:0046872">
    <property type="term" value="F:metal ion binding"/>
    <property type="evidence" value="ECO:0007669"/>
    <property type="project" value="UniProtKB-UniRule"/>
</dbReference>
<evidence type="ECO:0000313" key="7">
    <source>
        <dbReference type="Proteomes" id="UP000271098"/>
    </source>
</evidence>
<comment type="similarity">
    <text evidence="1">In the N-terminal section; belongs to the MoaB/Mog family.</text>
</comment>
<dbReference type="GO" id="GO:0030425">
    <property type="term" value="C:dendrite"/>
    <property type="evidence" value="ECO:0007669"/>
    <property type="project" value="TreeGrafter"/>
</dbReference>
<comment type="cofactor">
    <cofactor evidence="4">
        <name>Mg(2+)</name>
        <dbReference type="ChEBI" id="CHEBI:18420"/>
    </cofactor>
</comment>
<keyword evidence="4" id="KW-0808">Transferase</keyword>
<dbReference type="PANTHER" id="PTHR10192:SF5">
    <property type="entry name" value="GEPHYRIN"/>
    <property type="match status" value="1"/>
</dbReference>
<dbReference type="GO" id="GO:0007529">
    <property type="term" value="P:establishment of synaptic specificity at neuromuscular junction"/>
    <property type="evidence" value="ECO:0007669"/>
    <property type="project" value="TreeGrafter"/>
</dbReference>
<proteinExistence type="inferred from homology"/>
<dbReference type="GO" id="GO:0061599">
    <property type="term" value="F:molybdopterin molybdotransferase activity"/>
    <property type="evidence" value="ECO:0007669"/>
    <property type="project" value="UniProtKB-UniRule"/>
</dbReference>
<dbReference type="SMART" id="SM00852">
    <property type="entry name" value="MoCF_biosynth"/>
    <property type="match status" value="1"/>
</dbReference>
<keyword evidence="4" id="KW-0500">Molybdenum</keyword>
<evidence type="ECO:0000313" key="8">
    <source>
        <dbReference type="WBParaSite" id="GPUH_0000090801-mRNA-1"/>
    </source>
</evidence>
<dbReference type="GO" id="GO:0005829">
    <property type="term" value="C:cytosol"/>
    <property type="evidence" value="ECO:0007669"/>
    <property type="project" value="TreeGrafter"/>
</dbReference>
<comment type="similarity">
    <text evidence="2">In the C-terminal section; belongs to the MoeA family.</text>
</comment>
<comment type="pathway">
    <text evidence="4">Cofactor biosynthesis; molybdopterin biosynthesis.</text>
</comment>
<dbReference type="GO" id="GO:0061598">
    <property type="term" value="F:molybdopterin adenylyltransferase activity"/>
    <property type="evidence" value="ECO:0007669"/>
    <property type="project" value="UniProtKB-UniRule"/>
</dbReference>
<dbReference type="InterPro" id="IPR038987">
    <property type="entry name" value="MoeA-like"/>
</dbReference>
<comment type="function">
    <text evidence="4">Catalyzes two steps in the biosynthesis of the molybdenum cofactor. In the first step, molybdopterin is adenylated. Subsequently, molybdate is inserted into adenylated molybdopterin and AMP is released.</text>
</comment>
<dbReference type="GO" id="GO:0098970">
    <property type="term" value="P:postsynaptic neurotransmitter receptor diffusion trapping"/>
    <property type="evidence" value="ECO:0007669"/>
    <property type="project" value="TreeGrafter"/>
</dbReference>
<dbReference type="WBParaSite" id="GPUH_0000090801-mRNA-1">
    <property type="protein sequence ID" value="GPUH_0000090801-mRNA-1"/>
    <property type="gene ID" value="GPUH_0000090801"/>
</dbReference>
<dbReference type="InterPro" id="IPR005110">
    <property type="entry name" value="MoeA_linker/N"/>
</dbReference>
<comment type="catalytic activity">
    <reaction evidence="4">
        <text>adenylyl-molybdopterin + molybdate = Mo-molybdopterin + AMP + H(+)</text>
        <dbReference type="Rhea" id="RHEA:35047"/>
        <dbReference type="ChEBI" id="CHEBI:15378"/>
        <dbReference type="ChEBI" id="CHEBI:36264"/>
        <dbReference type="ChEBI" id="CHEBI:62727"/>
        <dbReference type="ChEBI" id="CHEBI:71302"/>
        <dbReference type="ChEBI" id="CHEBI:456215"/>
    </reaction>
</comment>
<name>A0A183CWR7_9BILA</name>
<dbReference type="Proteomes" id="UP000271098">
    <property type="component" value="Unassembled WGS sequence"/>
</dbReference>